<evidence type="ECO:0000256" key="2">
    <source>
        <dbReference type="ARBA" id="ARBA00022980"/>
    </source>
</evidence>
<dbReference type="GO" id="GO:0005840">
    <property type="term" value="C:ribosome"/>
    <property type="evidence" value="ECO:0007669"/>
    <property type="project" value="UniProtKB-KW"/>
</dbReference>
<evidence type="ECO:0000256" key="4">
    <source>
        <dbReference type="PIRNR" id="PIRNR002129"/>
    </source>
</evidence>
<evidence type="ECO:0000256" key="3">
    <source>
        <dbReference type="ARBA" id="ARBA00023274"/>
    </source>
</evidence>
<dbReference type="SMART" id="SM01405">
    <property type="entry name" value="Ribosomal_S6e"/>
    <property type="match status" value="1"/>
</dbReference>
<proteinExistence type="inferred from homology"/>
<feature type="compositionally biased region" description="Basic and acidic residues" evidence="5">
    <location>
        <begin position="220"/>
        <end position="232"/>
    </location>
</feature>
<dbReference type="Proteomes" id="UP001438707">
    <property type="component" value="Unassembled WGS sequence"/>
</dbReference>
<dbReference type="InterPro" id="IPR018282">
    <property type="entry name" value="Ribosomal_eS6_CS"/>
</dbReference>
<dbReference type="EMBL" id="JALJOS010000020">
    <property type="protein sequence ID" value="KAK9826528.1"/>
    <property type="molecule type" value="Genomic_DNA"/>
</dbReference>
<dbReference type="InterPro" id="IPR001377">
    <property type="entry name" value="Ribosomal_eS6"/>
</dbReference>
<comment type="caution">
    <text evidence="6">The sequence shown here is derived from an EMBL/GenBank/DDBJ whole genome shotgun (WGS) entry which is preliminary data.</text>
</comment>
<keyword evidence="2 4" id="KW-0689">Ribosomal protein</keyword>
<keyword evidence="7" id="KW-1185">Reference proteome</keyword>
<sequence length="249" mass="28529">MKLNIACPSTGCQKKLEIDDDSKLRAFYDKRLAQEVDGIALGEEFKGYIFKIMGGQDKQGFPMKQGVLVPGRVRLLMAPGDTCFRGYGRRKGERRRKSVRGCIVSQDLSVLNLVIVKKGEAELPGLTDEEKPRQRGPKRATKIRKLFSLGKEDDVRKYVSTYATTKESNGKKHVRCPKIQRLITPARLQRKRAEIGVKRKRIEKRKLEASEYHKLITQRLKEQRERRSESIAKKRAIRMASQASKEQTS</sequence>
<dbReference type="AlphaFoldDB" id="A0AAW1QYU3"/>
<protein>
    <recommendedName>
        <fullName evidence="4">40S ribosomal protein S6</fullName>
    </recommendedName>
</protein>
<evidence type="ECO:0000313" key="6">
    <source>
        <dbReference type="EMBL" id="KAK9826528.1"/>
    </source>
</evidence>
<reference evidence="6 7" key="1">
    <citation type="journal article" date="2024" name="Nat. Commun.">
        <title>Phylogenomics reveals the evolutionary origins of lichenization in chlorophyte algae.</title>
        <authorList>
            <person name="Puginier C."/>
            <person name="Libourel C."/>
            <person name="Otte J."/>
            <person name="Skaloud P."/>
            <person name="Haon M."/>
            <person name="Grisel S."/>
            <person name="Petersen M."/>
            <person name="Berrin J.G."/>
            <person name="Delaux P.M."/>
            <person name="Dal Grande F."/>
            <person name="Keller J."/>
        </authorList>
    </citation>
    <scope>NUCLEOTIDE SEQUENCE [LARGE SCALE GENOMIC DNA]</scope>
    <source>
        <strain evidence="6 7">SAG 2145</strain>
    </source>
</reference>
<evidence type="ECO:0000256" key="1">
    <source>
        <dbReference type="ARBA" id="ARBA00009312"/>
    </source>
</evidence>
<dbReference type="InterPro" id="IPR014401">
    <property type="entry name" value="Ribosomal_eS6-like"/>
</dbReference>
<dbReference type="Gene3D" id="1.20.5.2650">
    <property type="match status" value="1"/>
</dbReference>
<name>A0AAW1QYU3_9CHLO</name>
<feature type="region of interest" description="Disordered" evidence="5">
    <location>
        <begin position="220"/>
        <end position="249"/>
    </location>
</feature>
<accession>A0AAW1QYU3</accession>
<gene>
    <name evidence="6" type="ORF">WJX74_000494</name>
</gene>
<dbReference type="Pfam" id="PF01092">
    <property type="entry name" value="Ribosomal_S6e"/>
    <property type="match status" value="1"/>
</dbReference>
<dbReference type="GO" id="GO:0003735">
    <property type="term" value="F:structural constituent of ribosome"/>
    <property type="evidence" value="ECO:0007669"/>
    <property type="project" value="InterPro"/>
</dbReference>
<keyword evidence="3 4" id="KW-0687">Ribonucleoprotein</keyword>
<dbReference type="PANTHER" id="PTHR11502">
    <property type="entry name" value="40S RIBOSOMAL PROTEIN S6"/>
    <property type="match status" value="1"/>
</dbReference>
<dbReference type="GO" id="GO:0006412">
    <property type="term" value="P:translation"/>
    <property type="evidence" value="ECO:0007669"/>
    <property type="project" value="InterPro"/>
</dbReference>
<dbReference type="GO" id="GO:1990904">
    <property type="term" value="C:ribonucleoprotein complex"/>
    <property type="evidence" value="ECO:0007669"/>
    <property type="project" value="UniProtKB-KW"/>
</dbReference>
<dbReference type="PIRSF" id="PIRSF002129">
    <property type="entry name" value="Ribosom_S6_euk"/>
    <property type="match status" value="1"/>
</dbReference>
<evidence type="ECO:0000256" key="5">
    <source>
        <dbReference type="SAM" id="MobiDB-lite"/>
    </source>
</evidence>
<comment type="similarity">
    <text evidence="1 4">Belongs to the eukaryotic ribosomal protein eS6 family.</text>
</comment>
<organism evidence="6 7">
    <name type="scientific">Apatococcus lobatus</name>
    <dbReference type="NCBI Taxonomy" id="904363"/>
    <lineage>
        <taxon>Eukaryota</taxon>
        <taxon>Viridiplantae</taxon>
        <taxon>Chlorophyta</taxon>
        <taxon>core chlorophytes</taxon>
        <taxon>Trebouxiophyceae</taxon>
        <taxon>Chlorellales</taxon>
        <taxon>Chlorellaceae</taxon>
        <taxon>Apatococcus</taxon>
    </lineage>
</organism>
<dbReference type="PROSITE" id="PS00578">
    <property type="entry name" value="RIBOSOMAL_S6E"/>
    <property type="match status" value="1"/>
</dbReference>
<evidence type="ECO:0000313" key="7">
    <source>
        <dbReference type="Proteomes" id="UP001438707"/>
    </source>
</evidence>